<dbReference type="InterPro" id="IPR050194">
    <property type="entry name" value="Glycosyltransferase_grp1"/>
</dbReference>
<dbReference type="InterPro" id="IPR001296">
    <property type="entry name" value="Glyco_trans_1"/>
</dbReference>
<accession>A0A1J6HX24</accession>
<dbReference type="PANTHER" id="PTHR45947">
    <property type="entry name" value="SULFOQUINOVOSYL TRANSFERASE SQD2"/>
    <property type="match status" value="1"/>
</dbReference>
<dbReference type="EMBL" id="MOEC01000014">
    <property type="protein sequence ID" value="OIS92775.1"/>
    <property type="molecule type" value="Genomic_DNA"/>
</dbReference>
<dbReference type="SUPFAM" id="SSF53756">
    <property type="entry name" value="UDP-Glycosyltransferase/glycogen phosphorylase"/>
    <property type="match status" value="1"/>
</dbReference>
<dbReference type="OrthoDB" id="5443996at2"/>
<dbReference type="Proteomes" id="UP000182985">
    <property type="component" value="Unassembled WGS sequence"/>
</dbReference>
<dbReference type="CDD" id="cd03801">
    <property type="entry name" value="GT4_PimA-like"/>
    <property type="match status" value="1"/>
</dbReference>
<dbReference type="GO" id="GO:0016757">
    <property type="term" value="F:glycosyltransferase activity"/>
    <property type="evidence" value="ECO:0007669"/>
    <property type="project" value="InterPro"/>
</dbReference>
<dbReference type="Gene3D" id="3.40.50.2000">
    <property type="entry name" value="Glycogen Phosphorylase B"/>
    <property type="match status" value="2"/>
</dbReference>
<keyword evidence="3" id="KW-1185">Reference proteome</keyword>
<protein>
    <submittedName>
        <fullName evidence="2">Glycosyl transferase</fullName>
    </submittedName>
</protein>
<dbReference type="RefSeq" id="WP_071632484.1">
    <property type="nucleotide sequence ID" value="NZ_MOEC01000014.1"/>
</dbReference>
<name>A0A1J6HX24_9HYPH</name>
<evidence type="ECO:0000259" key="1">
    <source>
        <dbReference type="Pfam" id="PF00534"/>
    </source>
</evidence>
<proteinExistence type="predicted"/>
<evidence type="ECO:0000313" key="2">
    <source>
        <dbReference type="EMBL" id="OIS92775.1"/>
    </source>
</evidence>
<dbReference type="PANTHER" id="PTHR45947:SF11">
    <property type="entry name" value="SLR1508 PROTEIN"/>
    <property type="match status" value="1"/>
</dbReference>
<dbReference type="Pfam" id="PF00534">
    <property type="entry name" value="Glycos_transf_1"/>
    <property type="match status" value="1"/>
</dbReference>
<evidence type="ECO:0000313" key="3">
    <source>
        <dbReference type="Proteomes" id="UP000182985"/>
    </source>
</evidence>
<keyword evidence="2" id="KW-0808">Transferase</keyword>
<organism evidence="2 3">
    <name type="scientific">Brucella cytisi</name>
    <dbReference type="NCBI Taxonomy" id="407152"/>
    <lineage>
        <taxon>Bacteria</taxon>
        <taxon>Pseudomonadati</taxon>
        <taxon>Pseudomonadota</taxon>
        <taxon>Alphaproteobacteria</taxon>
        <taxon>Hyphomicrobiales</taxon>
        <taxon>Brucellaceae</taxon>
        <taxon>Brucella/Ochrobactrum group</taxon>
        <taxon>Brucella</taxon>
    </lineage>
</organism>
<sequence>MQIGFYAPLKSPEHPVPSGDRKMARLLIQALETAGHEVELISQLRSFHGAPDGYAGLHDEANHELNRLRQRWNTGYKPDVWFSYHVYYKSPDLLGPVICRELDIPYVTAEASYAPKRDRDGWQTEQQIVRQAVTTAALNICFTERDRDGLAKLLPSTSLALFPPFIDVAPYRQVLPDRNPARLITIAMMRNGDKLASYDMLASALERLNNRDWTLSIIGDGPKKEAVRKLFAPFEGNIEWLGQKSEAEIAALLQAGGIFVWPGTGEAYGIAYLEAQAAGLPVVAQATAGVPAVVMSGKTGLLVEEGNFKAYADAIQSLLDDPKKAMALGQAARRFVHSERSLEPASIKLNELLNGLLQKREKGGNGG</sequence>
<feature type="domain" description="Glycosyl transferase family 1" evidence="1">
    <location>
        <begin position="186"/>
        <end position="334"/>
    </location>
</feature>
<reference evidence="2 3" key="1">
    <citation type="submission" date="2016-10" db="EMBL/GenBank/DDBJ databases">
        <title>The Draft Genome Sequence of the Potato Rhizosphere Bacteria Ochrobactrum sp. IPA7.2.</title>
        <authorList>
            <person name="Gogoleva N.E."/>
            <person name="Khlopko Y.A."/>
            <person name="Burygin G.L."/>
            <person name="Plotnikov A.O."/>
        </authorList>
    </citation>
    <scope>NUCLEOTIDE SEQUENCE [LARGE SCALE GENOMIC DNA]</scope>
    <source>
        <strain evidence="2 3">IPA7.2</strain>
    </source>
</reference>
<dbReference type="AlphaFoldDB" id="A0A1J6HX24"/>
<gene>
    <name evidence="2" type="ORF">BLA27_14780</name>
</gene>
<comment type="caution">
    <text evidence="2">The sequence shown here is derived from an EMBL/GenBank/DDBJ whole genome shotgun (WGS) entry which is preliminary data.</text>
</comment>